<sequence length="173" mass="17978">MARDRLELVLLSAAGCSVCSGGQGVFTYTYTTNSARGLLETNAWATKTVEALPDGSTNTLYTNAFGQVMLGGADGTSQWLSDTRYDADGRVVLEAGPTTVTGYSEGDADLVGFSGGNAAYLSDTVGLVTGYTYGTSTMATTSAAGDALGYLKQAAIRQGRPEPRSRSTRPRTS</sequence>
<proteinExistence type="predicted"/>
<gene>
    <name evidence="1" type="ORF">R5W23_001057</name>
</gene>
<evidence type="ECO:0008006" key="3">
    <source>
        <dbReference type="Google" id="ProtNLM"/>
    </source>
</evidence>
<evidence type="ECO:0000313" key="1">
    <source>
        <dbReference type="EMBL" id="MDY3558158.1"/>
    </source>
</evidence>
<name>A0ABU5ET67_9BACT</name>
<reference evidence="2" key="1">
    <citation type="journal article" date="2023" name="Mar. Drugs">
        <title>Gemmata algarum, a Novel Planctomycete Isolated from an Algal Mat, Displays Antimicrobial Activity.</title>
        <authorList>
            <person name="Kumar G."/>
            <person name="Kallscheuer N."/>
            <person name="Kashif M."/>
            <person name="Ahamad S."/>
            <person name="Jagadeeshwari U."/>
            <person name="Pannikurungottu S."/>
            <person name="Haufschild T."/>
            <person name="Kabuu M."/>
            <person name="Sasikala C."/>
            <person name="Jogler C."/>
            <person name="Ramana C."/>
        </authorList>
    </citation>
    <scope>NUCLEOTIDE SEQUENCE [LARGE SCALE GENOMIC DNA]</scope>
    <source>
        <strain evidence="2">JC673</strain>
    </source>
</reference>
<organism evidence="1 2">
    <name type="scientific">Gemmata algarum</name>
    <dbReference type="NCBI Taxonomy" id="2975278"/>
    <lineage>
        <taxon>Bacteria</taxon>
        <taxon>Pseudomonadati</taxon>
        <taxon>Planctomycetota</taxon>
        <taxon>Planctomycetia</taxon>
        <taxon>Gemmatales</taxon>
        <taxon>Gemmataceae</taxon>
        <taxon>Gemmata</taxon>
    </lineage>
</organism>
<dbReference type="Proteomes" id="UP001272242">
    <property type="component" value="Unassembled WGS sequence"/>
</dbReference>
<comment type="caution">
    <text evidence="1">The sequence shown here is derived from an EMBL/GenBank/DDBJ whole genome shotgun (WGS) entry which is preliminary data.</text>
</comment>
<protein>
    <recommendedName>
        <fullName evidence="3">RHS repeat-associated core domain-containing protein</fullName>
    </recommendedName>
</protein>
<keyword evidence="2" id="KW-1185">Reference proteome</keyword>
<dbReference type="EMBL" id="JAXBLV010000015">
    <property type="protein sequence ID" value="MDY3558158.1"/>
    <property type="molecule type" value="Genomic_DNA"/>
</dbReference>
<accession>A0ABU5ET67</accession>
<dbReference type="RefSeq" id="WP_320685125.1">
    <property type="nucleotide sequence ID" value="NZ_JAXBLV010000015.1"/>
</dbReference>
<evidence type="ECO:0000313" key="2">
    <source>
        <dbReference type="Proteomes" id="UP001272242"/>
    </source>
</evidence>